<name>A0A452SBP5_URSAM</name>
<keyword evidence="2" id="KW-1185">Reference proteome</keyword>
<dbReference type="InterPro" id="IPR018793">
    <property type="entry name" value="Cyt_c_oxidase_assmbl_Pet191"/>
</dbReference>
<protein>
    <submittedName>
        <fullName evidence="1">Uncharacterized protein</fullName>
    </submittedName>
</protein>
<dbReference type="STRING" id="9643.ENSUAMP00000029780"/>
<evidence type="ECO:0000313" key="1">
    <source>
        <dbReference type="Ensembl" id="ENSUAMP00000029780.1"/>
    </source>
</evidence>
<dbReference type="AlphaFoldDB" id="A0A452SBP5"/>
<dbReference type="GeneTree" id="ENSGT00940000169575"/>
<reference evidence="1" key="2">
    <citation type="submission" date="2025-08" db="UniProtKB">
        <authorList>
            <consortium name="Ensembl"/>
        </authorList>
    </citation>
    <scope>IDENTIFICATION</scope>
</reference>
<evidence type="ECO:0000313" key="2">
    <source>
        <dbReference type="Proteomes" id="UP000291022"/>
    </source>
</evidence>
<dbReference type="Ensembl" id="ENSUAMT00000033222.1">
    <property type="protein sequence ID" value="ENSUAMP00000029780.1"/>
    <property type="gene ID" value="ENSUAMG00000022902.1"/>
</dbReference>
<dbReference type="Proteomes" id="UP000291022">
    <property type="component" value="Unassembled WGS sequence"/>
</dbReference>
<accession>A0A452SBP5</accession>
<dbReference type="Pfam" id="PF10203">
    <property type="entry name" value="Pet191_N"/>
    <property type="match status" value="1"/>
</dbReference>
<reference evidence="1" key="3">
    <citation type="submission" date="2025-09" db="UniProtKB">
        <authorList>
            <consortium name="Ensembl"/>
        </authorList>
    </citation>
    <scope>IDENTIFICATION</scope>
</reference>
<organism evidence="1 2">
    <name type="scientific">Ursus americanus</name>
    <name type="common">American black bear</name>
    <name type="synonym">Euarctos americanus</name>
    <dbReference type="NCBI Taxonomy" id="9643"/>
    <lineage>
        <taxon>Eukaryota</taxon>
        <taxon>Metazoa</taxon>
        <taxon>Chordata</taxon>
        <taxon>Craniata</taxon>
        <taxon>Vertebrata</taxon>
        <taxon>Euteleostomi</taxon>
        <taxon>Mammalia</taxon>
        <taxon>Eutheria</taxon>
        <taxon>Laurasiatheria</taxon>
        <taxon>Carnivora</taxon>
        <taxon>Caniformia</taxon>
        <taxon>Ursidae</taxon>
        <taxon>Ursus</taxon>
    </lineage>
</organism>
<proteinExistence type="predicted"/>
<reference evidence="2" key="1">
    <citation type="submission" date="2016-06" db="EMBL/GenBank/DDBJ databases">
        <title>De novo assembly and RNA-Seq shows season-dependent expression and editing in black bear kidneys.</title>
        <authorList>
            <person name="Korstanje R."/>
            <person name="Srivastava A."/>
            <person name="Sarsani V.K."/>
            <person name="Sheehan S.M."/>
            <person name="Seger R.L."/>
            <person name="Barter M.E."/>
            <person name="Lindqvist C."/>
            <person name="Brody L.C."/>
            <person name="Mullikin J.C."/>
        </authorList>
    </citation>
    <scope>NUCLEOTIDE SEQUENCE [LARGE SCALE GENOMIC DNA]</scope>
</reference>
<sequence>KIKYYQQKINIKMGLAHLCYSRLPRLDCVLQGGKYAWQCLKEGNCKALKCSFFECKRSMLDARSRSGGRKGHLVLLC</sequence>